<proteinExistence type="predicted"/>
<dbReference type="EMBL" id="KZ663053">
    <property type="protein sequence ID" value="PPS16214.1"/>
    <property type="molecule type" value="Genomic_DNA"/>
</dbReference>
<reference evidence="2 3" key="1">
    <citation type="submission" date="2015-01" db="EMBL/GenBank/DDBJ databases">
        <title>Genome of allotetraploid Gossypium barbadense reveals genomic plasticity and fiber elongation in cotton evolution.</title>
        <authorList>
            <person name="Chen X."/>
            <person name="Liu X."/>
            <person name="Zhao B."/>
            <person name="Zheng H."/>
            <person name="Hu Y."/>
            <person name="Lu G."/>
            <person name="Yang C."/>
            <person name="Chen J."/>
            <person name="Shan C."/>
            <person name="Zhang L."/>
            <person name="Zhou Y."/>
            <person name="Wang L."/>
            <person name="Guo W."/>
            <person name="Bai Y."/>
            <person name="Ruan J."/>
            <person name="Shangguan X."/>
            <person name="Mao Y."/>
            <person name="Jiang J."/>
            <person name="Zhu Y."/>
            <person name="Lei J."/>
            <person name="Kang H."/>
            <person name="Chen S."/>
            <person name="He X."/>
            <person name="Wang R."/>
            <person name="Wang Y."/>
            <person name="Chen J."/>
            <person name="Wang L."/>
            <person name="Yu S."/>
            <person name="Wang B."/>
            <person name="Wei J."/>
            <person name="Song S."/>
            <person name="Lu X."/>
            <person name="Gao Z."/>
            <person name="Gu W."/>
            <person name="Deng X."/>
            <person name="Ma D."/>
            <person name="Wang S."/>
            <person name="Liang W."/>
            <person name="Fang L."/>
            <person name="Cai C."/>
            <person name="Zhu X."/>
            <person name="Zhou B."/>
            <person name="Zhang Y."/>
            <person name="Chen Z."/>
            <person name="Xu S."/>
            <person name="Zhu R."/>
            <person name="Wang S."/>
            <person name="Zhang T."/>
            <person name="Zhao G."/>
        </authorList>
    </citation>
    <scope>NUCLEOTIDE SEQUENCE [LARGE SCALE GENOMIC DNA]</scope>
    <source>
        <strain evidence="3">cv. Xinhai21</strain>
        <tissue evidence="2">Leaf</tissue>
    </source>
</reference>
<dbReference type="Proteomes" id="UP000239757">
    <property type="component" value="Unassembled WGS sequence"/>
</dbReference>
<name>A0A2P5YKV7_GOSBA</name>
<protein>
    <submittedName>
        <fullName evidence="2">Uncharacterized protein</fullName>
    </submittedName>
</protein>
<gene>
    <name evidence="2" type="ORF">GOBAR_AA04362</name>
</gene>
<accession>A0A2P5YKV7</accession>
<evidence type="ECO:0000313" key="2">
    <source>
        <dbReference type="EMBL" id="PPS16214.1"/>
    </source>
</evidence>
<organism evidence="2 3">
    <name type="scientific">Gossypium barbadense</name>
    <name type="common">Sea Island cotton</name>
    <name type="synonym">Hibiscus barbadensis</name>
    <dbReference type="NCBI Taxonomy" id="3634"/>
    <lineage>
        <taxon>Eukaryota</taxon>
        <taxon>Viridiplantae</taxon>
        <taxon>Streptophyta</taxon>
        <taxon>Embryophyta</taxon>
        <taxon>Tracheophyta</taxon>
        <taxon>Spermatophyta</taxon>
        <taxon>Magnoliopsida</taxon>
        <taxon>eudicotyledons</taxon>
        <taxon>Gunneridae</taxon>
        <taxon>Pentapetalae</taxon>
        <taxon>rosids</taxon>
        <taxon>malvids</taxon>
        <taxon>Malvales</taxon>
        <taxon>Malvaceae</taxon>
        <taxon>Malvoideae</taxon>
        <taxon>Gossypium</taxon>
    </lineage>
</organism>
<dbReference type="AlphaFoldDB" id="A0A2P5YKV7"/>
<dbReference type="OrthoDB" id="981997at2759"/>
<feature type="region of interest" description="Disordered" evidence="1">
    <location>
        <begin position="1"/>
        <end position="27"/>
    </location>
</feature>
<evidence type="ECO:0000313" key="3">
    <source>
        <dbReference type="Proteomes" id="UP000239757"/>
    </source>
</evidence>
<evidence type="ECO:0000256" key="1">
    <source>
        <dbReference type="SAM" id="MobiDB-lite"/>
    </source>
</evidence>
<sequence length="170" mass="18674">MAWAGNNSSPLVNNRQTPCSTSNGSQQEAQILDNHVVDPIKDSNAMLNSMPNVEDNSRTLIAGQKQLEPKFSLYKQTDHVVHFNPTFEENSFANVEVKGVLEAKNHSAVVFSNKWPLEAVVEESGGSQPAGSFLNKRAADLITSEIDRESEKDLSIHLGEEVEYSSSDSQ</sequence>